<reference evidence="7 8" key="1">
    <citation type="journal article" date="2018" name="PLoS Genet.">
        <title>Repeat elements organise 3D genome structure and mediate transcription in the filamentous fungus Epichloe festucae.</title>
        <authorList>
            <person name="Winter D.J."/>
            <person name="Ganley A.R.D."/>
            <person name="Young C.A."/>
            <person name="Liachko I."/>
            <person name="Schardl C.L."/>
            <person name="Dupont P.Y."/>
            <person name="Berry D."/>
            <person name="Ram A."/>
            <person name="Scott B."/>
            <person name="Cox M.P."/>
        </authorList>
    </citation>
    <scope>NUCLEOTIDE SEQUENCE [LARGE SCALE GENOMIC DNA]</scope>
    <source>
        <strain evidence="7 8">Fl1</strain>
    </source>
</reference>
<feature type="region of interest" description="Disordered" evidence="3">
    <location>
        <begin position="1516"/>
        <end position="1572"/>
    </location>
</feature>
<dbReference type="InterPro" id="IPR041677">
    <property type="entry name" value="DNA2/NAM7_AAA_11"/>
</dbReference>
<dbReference type="InterPro" id="IPR041679">
    <property type="entry name" value="DNA2/NAM7-like_C"/>
</dbReference>
<feature type="compositionally biased region" description="Polar residues" evidence="3">
    <location>
        <begin position="309"/>
        <end position="342"/>
    </location>
</feature>
<sequence>MRPYLLGKKRHVKCDENRPTCLKCLKWRGYCDAYTEPSAARPLTSPSSFSRDVAADENAQLIHEKRAPLILTEPDVNTVRFSSSEQKAYFDAWAGGGLNQARLWTATMPQVTMEKTTLRYGAMAVGALRKAYEAEGPSAELGNGSKHYLNAVIFYCQALRLQSKAKTTREGLRTALLSSLLFICFEAQRGNMPAALKHATHGFSMLNELAACTNLASDLVSIAQAPPVLVQEILDCFKPLELQSRSFMGSYKKFFFPPNQASPGRGAAAGLISTTPAGHPYTASRGLEPQASPAASSDMSTPLIADKSPTLTAAGTSFQTGLPSPQSQNSNPATPPQHSSPQAARRFGSIAPFTKHSPYFRPRQFNITTLDKLPPTFRDLEEAQGYWSLVQKAMIAHVPMLTMVTSKLGLTQVVTEAELDMRLSSVKHNPNIGKFIAETRYWLSRWAEALEPVYQAICRNATHDPRTYLHAISLRIEYVILYIYTTVPRFSGLITAKSLTPQYREINRLAQTLLQSRPNCGFAMDSGWTWPLFISSFSCRDRSVREDAIRILGQYPIRNALRDSRVFRAIAIRNQEVEEQIMTEGTEHEQWLRLRRRELIFEDFGTSIIYRSAQKNHDTGQWELVEEIADFTVLPDGRLDWHRQPVSESASILSGVCYVFEVKSRMSAGLSSGYMPRDERVSCISEIPLADELTAQEPPKLPLNDFENRHQLKDQYLETQYRLHRFEATEPLRRAIQTYRRSSSPGDTSIKFDSVNLYTKVHATGYALGSHGATQRLCIGQFPHHFPPSDEEDDKADEVDEVEHLTPGTLLALSADHFRRTCHAKQDDMVTDPTVELVMLEPTAGYFESLRHTMVGLQIKSSYRCLLSTYLFEPKPGSVSAPKYLREAQNGQPSIPSIVKSLDPSQYNAFNRATTEELALIQGPPGTGKTFTSNIILQSLVDTQCLPRSPIIVVAQTNHAVDQLMKKFINDRGSESVVRLGGRGSDEMKDFSLGQRMQTTRNFRGQSIGHYKAKLKKIISCLEEASSQAIREISAITLRGHGLLSAAQYDSLVDDDDWESSETQKLAQANPILTWLGNASLCSASSREQKEDQGLKPRQSDTKKICFVPLSLPPSRLPSEDYAKYLLDKVTNLYDIAPEQRPHVYQYLLTRLHGIVNPQSGVAKLLASYTATCKSMDGVRELNRVQFLQTRGFEVIACTATGLLKYRNIISGLRPQVLLMEEAAEIREADTIAACLRFPTLEHIILLGDHQQLQPHANLHELSKDPYRINISMFERLIKIGISHQTLLEQRRMIPRLRRIVQLFYPNVIDSPSITKLCKVVPGVLEPLWWFQHDWEETRSQSGSDSTSIENLMEARMIVFFVQYLVAVQKIHPARITVLTFYNGQVKLIKGELARNECLASHATTMEWSVRTVDGFQGEENDIILLSLVRGPNGVPGFLSSDNRAIVALSRARLGLYIFGHQDVLLKYPKSRQTWEKVIHDLGGHSGRAMPLRMNGEDVRVRNLDYWKQVWRKNRSTRPGAVGGQDSSSRSSSSALPSENEAKEDTVRVDARKRRSTREGKEKPLCPDSPPSAIAAAAKIATVEPDPDLISLTDSVTISLSQQPLDLGSMSFNTPVMALEDEDDDLLIQFSGGEDIFDAVDTTISSKPLIDLLD</sequence>
<evidence type="ECO:0000259" key="6">
    <source>
        <dbReference type="Pfam" id="PF13087"/>
    </source>
</evidence>
<keyword evidence="1" id="KW-0347">Helicase</keyword>
<feature type="domain" description="DNA2/NAM7 helicase helicase" evidence="5">
    <location>
        <begin position="902"/>
        <end position="1054"/>
    </location>
</feature>
<evidence type="ECO:0000259" key="4">
    <source>
        <dbReference type="Pfam" id="PF00172"/>
    </source>
</evidence>
<dbReference type="GO" id="GO:0031380">
    <property type="term" value="C:nuclear RNA-directed RNA polymerase complex"/>
    <property type="evidence" value="ECO:0007669"/>
    <property type="project" value="TreeGrafter"/>
</dbReference>
<dbReference type="GO" id="GO:0008270">
    <property type="term" value="F:zinc ion binding"/>
    <property type="evidence" value="ECO:0007669"/>
    <property type="project" value="InterPro"/>
</dbReference>
<dbReference type="GO" id="GO:0031048">
    <property type="term" value="P:regulatory ncRNA-mediated heterochromatin formation"/>
    <property type="evidence" value="ECO:0007669"/>
    <property type="project" value="TreeGrafter"/>
</dbReference>
<feature type="domain" description="Zn(2)-C6 fungal-type" evidence="4">
    <location>
        <begin position="8"/>
        <end position="38"/>
    </location>
</feature>
<evidence type="ECO:0000259" key="5">
    <source>
        <dbReference type="Pfam" id="PF13086"/>
    </source>
</evidence>
<keyword evidence="1" id="KW-0378">Hydrolase</keyword>
<evidence type="ECO:0000313" key="7">
    <source>
        <dbReference type="EMBL" id="QPG93488.1"/>
    </source>
</evidence>
<accession>A0A7S9KJL8</accession>
<dbReference type="EMBL" id="CP031385">
    <property type="protein sequence ID" value="QPG93488.1"/>
    <property type="molecule type" value="Genomic_DNA"/>
</dbReference>
<dbReference type="InterPro" id="IPR045055">
    <property type="entry name" value="DNA2/NAM7-like"/>
</dbReference>
<dbReference type="Pfam" id="PF00172">
    <property type="entry name" value="Zn_clus"/>
    <property type="match status" value="1"/>
</dbReference>
<keyword evidence="1" id="KW-0547">Nucleotide-binding</keyword>
<dbReference type="InterPro" id="IPR001138">
    <property type="entry name" value="Zn2Cys6_DnaBD"/>
</dbReference>
<dbReference type="InterPro" id="IPR047187">
    <property type="entry name" value="SF1_C_Upf1"/>
</dbReference>
<feature type="region of interest" description="Disordered" evidence="3">
    <location>
        <begin position="279"/>
        <end position="344"/>
    </location>
</feature>
<organism evidence="7 8">
    <name type="scientific">Epichloe festucae (strain Fl1)</name>
    <dbReference type="NCBI Taxonomy" id="877507"/>
    <lineage>
        <taxon>Eukaryota</taxon>
        <taxon>Fungi</taxon>
        <taxon>Dikarya</taxon>
        <taxon>Ascomycota</taxon>
        <taxon>Pezizomycotina</taxon>
        <taxon>Sordariomycetes</taxon>
        <taxon>Hypocreomycetidae</taxon>
        <taxon>Hypocreales</taxon>
        <taxon>Clavicipitaceae</taxon>
        <taxon>Epichloe</taxon>
    </lineage>
</organism>
<protein>
    <submittedName>
        <fullName evidence="7">Uncharacterized protein</fullName>
    </submittedName>
</protein>
<dbReference type="PANTHER" id="PTHR10887">
    <property type="entry name" value="DNA2/NAM7 HELICASE FAMILY"/>
    <property type="match status" value="1"/>
</dbReference>
<dbReference type="PANTHER" id="PTHR10887:SF341">
    <property type="entry name" value="NFX1-TYPE ZINC FINGER-CONTAINING PROTEIN 1"/>
    <property type="match status" value="1"/>
</dbReference>
<dbReference type="OrthoDB" id="409395at2759"/>
<dbReference type="Gene3D" id="3.40.50.300">
    <property type="entry name" value="P-loop containing nucleotide triphosphate hydrolases"/>
    <property type="match status" value="2"/>
</dbReference>
<evidence type="ECO:0000256" key="3">
    <source>
        <dbReference type="SAM" id="MobiDB-lite"/>
    </source>
</evidence>
<dbReference type="SUPFAM" id="SSF52540">
    <property type="entry name" value="P-loop containing nucleoside triphosphate hydrolases"/>
    <property type="match status" value="1"/>
</dbReference>
<keyword evidence="2" id="KW-0539">Nucleus</keyword>
<evidence type="ECO:0000313" key="8">
    <source>
        <dbReference type="Proteomes" id="UP000594364"/>
    </source>
</evidence>
<dbReference type="Proteomes" id="UP000594364">
    <property type="component" value="Chromosome 1"/>
</dbReference>
<dbReference type="InterPro" id="IPR027417">
    <property type="entry name" value="P-loop_NTPase"/>
</dbReference>
<dbReference type="CDD" id="cd00067">
    <property type="entry name" value="GAL4"/>
    <property type="match status" value="1"/>
</dbReference>
<dbReference type="GO" id="GO:0004386">
    <property type="term" value="F:helicase activity"/>
    <property type="evidence" value="ECO:0007669"/>
    <property type="project" value="InterPro"/>
</dbReference>
<dbReference type="Pfam" id="PF13086">
    <property type="entry name" value="AAA_11"/>
    <property type="match status" value="1"/>
</dbReference>
<keyword evidence="8" id="KW-1185">Reference proteome</keyword>
<feature type="domain" description="DNA2/NAM7 helicase-like C-terminal" evidence="6">
    <location>
        <begin position="1270"/>
        <end position="1462"/>
    </location>
</feature>
<evidence type="ECO:0000256" key="1">
    <source>
        <dbReference type="ARBA" id="ARBA00022806"/>
    </source>
</evidence>
<dbReference type="GO" id="GO:0000981">
    <property type="term" value="F:DNA-binding transcription factor activity, RNA polymerase II-specific"/>
    <property type="evidence" value="ECO:0007669"/>
    <property type="project" value="InterPro"/>
</dbReference>
<evidence type="ECO:0000256" key="2">
    <source>
        <dbReference type="ARBA" id="ARBA00023242"/>
    </source>
</evidence>
<feature type="compositionally biased region" description="Basic and acidic residues" evidence="3">
    <location>
        <begin position="1540"/>
        <end position="1550"/>
    </location>
</feature>
<gene>
    <name evidence="7" type="ORF">C2857_000157</name>
</gene>
<keyword evidence="1" id="KW-0067">ATP-binding</keyword>
<dbReference type="CDD" id="cd18808">
    <property type="entry name" value="SF1_C_Upf1"/>
    <property type="match status" value="1"/>
</dbReference>
<dbReference type="Pfam" id="PF13087">
    <property type="entry name" value="AAA_12"/>
    <property type="match status" value="1"/>
</dbReference>
<proteinExistence type="predicted"/>
<name>A0A7S9KJL8_EPIFF</name>